<evidence type="ECO:0000313" key="12">
    <source>
        <dbReference type="EMBL" id="CAG8575755.1"/>
    </source>
</evidence>
<evidence type="ECO:0000256" key="9">
    <source>
        <dbReference type="ARBA" id="ARBA00041273"/>
    </source>
</evidence>
<dbReference type="SUPFAM" id="SSF64268">
    <property type="entry name" value="PX domain"/>
    <property type="match status" value="1"/>
</dbReference>
<evidence type="ECO:0000256" key="6">
    <source>
        <dbReference type="ARBA" id="ARBA00023121"/>
    </source>
</evidence>
<comment type="caution">
    <text evidence="12">The sequence shown here is derived from an EMBL/GenBank/DDBJ whole genome shotgun (WGS) entry which is preliminary data.</text>
</comment>
<dbReference type="InterPro" id="IPR015404">
    <property type="entry name" value="Vps5_C"/>
</dbReference>
<comment type="similarity">
    <text evidence="3">Belongs to the sorting nexin family.</text>
</comment>
<reference evidence="12" key="1">
    <citation type="submission" date="2021-06" db="EMBL/GenBank/DDBJ databases">
        <authorList>
            <person name="Kallberg Y."/>
            <person name="Tangrot J."/>
            <person name="Rosling A."/>
        </authorList>
    </citation>
    <scope>NUCLEOTIDE SEQUENCE</scope>
    <source>
        <strain evidence="12">BR232B</strain>
    </source>
</reference>
<protein>
    <recommendedName>
        <fullName evidence="8">Sorting nexin-4</fullName>
    </recommendedName>
    <alternativeName>
        <fullName evidence="9">Autophagy-related protein 24</fullName>
    </alternativeName>
</protein>
<dbReference type="SUPFAM" id="SSF103657">
    <property type="entry name" value="BAR/IMD domain-like"/>
    <property type="match status" value="1"/>
</dbReference>
<feature type="coiled-coil region" evidence="10">
    <location>
        <begin position="233"/>
        <end position="260"/>
    </location>
</feature>
<dbReference type="InterPro" id="IPR027267">
    <property type="entry name" value="AH/BAR_dom_sf"/>
</dbReference>
<accession>A0A9N9BQ07</accession>
<keyword evidence="4" id="KW-0813">Transport</keyword>
<dbReference type="PROSITE" id="PS50195">
    <property type="entry name" value="PX"/>
    <property type="match status" value="1"/>
</dbReference>
<evidence type="ECO:0000313" key="13">
    <source>
        <dbReference type="Proteomes" id="UP000789739"/>
    </source>
</evidence>
<dbReference type="PANTHER" id="PTHR45949">
    <property type="entry name" value="SORTING NEXIN-4"/>
    <property type="match status" value="1"/>
</dbReference>
<keyword evidence="13" id="KW-1185">Reference proteome</keyword>
<dbReference type="Gene3D" id="1.20.1270.60">
    <property type="entry name" value="Arfaptin homology (AH) domain/BAR domain"/>
    <property type="match status" value="1"/>
</dbReference>
<dbReference type="GO" id="GO:0005769">
    <property type="term" value="C:early endosome"/>
    <property type="evidence" value="ECO:0007669"/>
    <property type="project" value="TreeGrafter"/>
</dbReference>
<evidence type="ECO:0000256" key="7">
    <source>
        <dbReference type="ARBA" id="ARBA00023136"/>
    </source>
</evidence>
<dbReference type="Gene3D" id="3.30.1520.10">
    <property type="entry name" value="Phox-like domain"/>
    <property type="match status" value="1"/>
</dbReference>
<dbReference type="InterPro" id="IPR001683">
    <property type="entry name" value="PX_dom"/>
</dbReference>
<dbReference type="GO" id="GO:0000422">
    <property type="term" value="P:autophagy of mitochondrion"/>
    <property type="evidence" value="ECO:0007669"/>
    <property type="project" value="TreeGrafter"/>
</dbReference>
<dbReference type="PANTHER" id="PTHR45949:SF2">
    <property type="entry name" value="SORTING NEXIN-4"/>
    <property type="match status" value="1"/>
</dbReference>
<evidence type="ECO:0000256" key="3">
    <source>
        <dbReference type="ARBA" id="ARBA00010883"/>
    </source>
</evidence>
<keyword evidence="10" id="KW-0175">Coiled coil</keyword>
<sequence length="472" mass="54182">MSASFHEDEYSSVSWDTQATDILQPKSFLAESDDIADDTEQSTYTNAITDTMYTSFTASAPSLAKHTSPLTSTTVAYPMTITVTDPLNELDGTRDTFVSYLITTNTTLETFEKPTVSVRRRFQDFVLLYNTLTRDFPACVVPPLPDKHRLEYITGDRFSAEFKEKKESKRLLSRLARHPTLQKSEYFRIFLESREWNAESLYRRGKTSDGVLDNLGDVLMNAFVKIKKPDGRFTEIKENVDKLEENLQTIERLYQRIVKRQADLEADYEDFGNSVVGLSQLETGIAEPLDKFSNVLSKFSVALKHLRMGEEQEYLNQIRDFLSYCHCVKNVLKLRDQKQVDFEDLSDHLQQATTEREVLVNTGKGGTGIGSFLRETVDNIKGIDAERAKQERLVKLESRIDELSREVDSSHDESNGFSEEVVKEYEIFSQAKADEMKEYLLAYTDSHVEFFKEGKDMWESLIPILESIRVHV</sequence>
<evidence type="ECO:0000256" key="1">
    <source>
        <dbReference type="ARBA" id="ARBA00004184"/>
    </source>
</evidence>
<gene>
    <name evidence="12" type="ORF">PBRASI_LOCUS6349</name>
</gene>
<dbReference type="SMART" id="SM00312">
    <property type="entry name" value="PX"/>
    <property type="match status" value="1"/>
</dbReference>
<dbReference type="OrthoDB" id="205639at2759"/>
<evidence type="ECO:0000256" key="2">
    <source>
        <dbReference type="ARBA" id="ARBA00004496"/>
    </source>
</evidence>
<evidence type="ECO:0000256" key="5">
    <source>
        <dbReference type="ARBA" id="ARBA00022490"/>
    </source>
</evidence>
<evidence type="ECO:0000256" key="4">
    <source>
        <dbReference type="ARBA" id="ARBA00022448"/>
    </source>
</evidence>
<dbReference type="GO" id="GO:0035091">
    <property type="term" value="F:phosphatidylinositol binding"/>
    <property type="evidence" value="ECO:0007669"/>
    <property type="project" value="InterPro"/>
</dbReference>
<dbReference type="GO" id="GO:0032456">
    <property type="term" value="P:endocytic recycling"/>
    <property type="evidence" value="ECO:0007669"/>
    <property type="project" value="TreeGrafter"/>
</dbReference>
<dbReference type="Pfam" id="PF00787">
    <property type="entry name" value="PX"/>
    <property type="match status" value="1"/>
</dbReference>
<organism evidence="12 13">
    <name type="scientific">Paraglomus brasilianum</name>
    <dbReference type="NCBI Taxonomy" id="144538"/>
    <lineage>
        <taxon>Eukaryota</taxon>
        <taxon>Fungi</taxon>
        <taxon>Fungi incertae sedis</taxon>
        <taxon>Mucoromycota</taxon>
        <taxon>Glomeromycotina</taxon>
        <taxon>Glomeromycetes</taxon>
        <taxon>Paraglomerales</taxon>
        <taxon>Paraglomeraceae</taxon>
        <taxon>Paraglomus</taxon>
    </lineage>
</organism>
<dbReference type="AlphaFoldDB" id="A0A9N9BQ07"/>
<keyword evidence="6" id="KW-0446">Lipid-binding</keyword>
<name>A0A9N9BQ07_9GLOM</name>
<dbReference type="GO" id="GO:0000407">
    <property type="term" value="C:phagophore assembly site"/>
    <property type="evidence" value="ECO:0007669"/>
    <property type="project" value="TreeGrafter"/>
</dbReference>
<evidence type="ECO:0000256" key="10">
    <source>
        <dbReference type="SAM" id="Coils"/>
    </source>
</evidence>
<feature type="coiled-coil region" evidence="10">
    <location>
        <begin position="386"/>
        <end position="413"/>
    </location>
</feature>
<dbReference type="GO" id="GO:0015031">
    <property type="term" value="P:protein transport"/>
    <property type="evidence" value="ECO:0007669"/>
    <property type="project" value="TreeGrafter"/>
</dbReference>
<dbReference type="GO" id="GO:0034727">
    <property type="term" value="P:piecemeal microautophagy of the nucleus"/>
    <property type="evidence" value="ECO:0007669"/>
    <property type="project" value="TreeGrafter"/>
</dbReference>
<comment type="subcellular location">
    <subcellularLocation>
        <location evidence="2">Cytoplasm</location>
    </subcellularLocation>
    <subcellularLocation>
        <location evidence="1">Endomembrane system</location>
        <topology evidence="1">Peripheral membrane protein</topology>
    </subcellularLocation>
</comment>
<feature type="domain" description="PX" evidence="11">
    <location>
        <begin position="78"/>
        <end position="198"/>
    </location>
</feature>
<evidence type="ECO:0000259" key="11">
    <source>
        <dbReference type="PROSITE" id="PS50195"/>
    </source>
</evidence>
<evidence type="ECO:0000256" key="8">
    <source>
        <dbReference type="ARBA" id="ARBA00040748"/>
    </source>
</evidence>
<dbReference type="Proteomes" id="UP000789739">
    <property type="component" value="Unassembled WGS sequence"/>
</dbReference>
<keyword evidence="5" id="KW-0963">Cytoplasm</keyword>
<dbReference type="CDD" id="cd06863">
    <property type="entry name" value="PX_Atg24p"/>
    <property type="match status" value="1"/>
</dbReference>
<proteinExistence type="inferred from homology"/>
<dbReference type="EMBL" id="CAJVPI010000833">
    <property type="protein sequence ID" value="CAG8575755.1"/>
    <property type="molecule type" value="Genomic_DNA"/>
</dbReference>
<keyword evidence="7" id="KW-0472">Membrane</keyword>
<dbReference type="Pfam" id="PF09325">
    <property type="entry name" value="Vps5"/>
    <property type="match status" value="1"/>
</dbReference>
<dbReference type="InterPro" id="IPR036871">
    <property type="entry name" value="PX_dom_sf"/>
</dbReference>
<dbReference type="GO" id="GO:0061709">
    <property type="term" value="P:reticulophagy"/>
    <property type="evidence" value="ECO:0007669"/>
    <property type="project" value="TreeGrafter"/>
</dbReference>